<protein>
    <submittedName>
        <fullName evidence="1">Uncharacterized protein</fullName>
    </submittedName>
</protein>
<dbReference type="EMBL" id="BAABDH010000002">
    <property type="protein sequence ID" value="GAA3918136.1"/>
    <property type="molecule type" value="Genomic_DNA"/>
</dbReference>
<accession>A0ABP7MDT8</accession>
<organism evidence="1 2">
    <name type="scientific">Hymenobacter algoricola</name>
    <dbReference type="NCBI Taxonomy" id="486267"/>
    <lineage>
        <taxon>Bacteria</taxon>
        <taxon>Pseudomonadati</taxon>
        <taxon>Bacteroidota</taxon>
        <taxon>Cytophagia</taxon>
        <taxon>Cytophagales</taxon>
        <taxon>Hymenobacteraceae</taxon>
        <taxon>Hymenobacter</taxon>
    </lineage>
</organism>
<gene>
    <name evidence="1" type="ORF">GCM10022406_01040</name>
</gene>
<sequence length="216" mass="24299">MLRDRVAALNVADVKLLPLLENGETHEKIKEFATEDEVFSLLASGEPGSYAQKACFEGGARGDKDEDENSGTISVNPAPCATLRFCPKIKHVYQKAGIYFSLLSQLKYMSTASNRILWQPRQTNIILTYGVGYRPKCGSTYLYTTGTTSETTKTSLERRFYEGSTGLQKYVLSSNYEWENKGWDPTFVCDGSMGSEPRFITVSRGQKRLRTIQDNW</sequence>
<proteinExistence type="predicted"/>
<name>A0ABP7MDT8_9BACT</name>
<comment type="caution">
    <text evidence="1">The sequence shown here is derived from an EMBL/GenBank/DDBJ whole genome shotgun (WGS) entry which is preliminary data.</text>
</comment>
<evidence type="ECO:0000313" key="2">
    <source>
        <dbReference type="Proteomes" id="UP001499909"/>
    </source>
</evidence>
<evidence type="ECO:0000313" key="1">
    <source>
        <dbReference type="EMBL" id="GAA3918136.1"/>
    </source>
</evidence>
<keyword evidence="2" id="KW-1185">Reference proteome</keyword>
<dbReference type="Proteomes" id="UP001499909">
    <property type="component" value="Unassembled WGS sequence"/>
</dbReference>
<reference evidence="2" key="1">
    <citation type="journal article" date="2019" name="Int. J. Syst. Evol. Microbiol.">
        <title>The Global Catalogue of Microorganisms (GCM) 10K type strain sequencing project: providing services to taxonomists for standard genome sequencing and annotation.</title>
        <authorList>
            <consortium name="The Broad Institute Genomics Platform"/>
            <consortium name="The Broad Institute Genome Sequencing Center for Infectious Disease"/>
            <person name="Wu L."/>
            <person name="Ma J."/>
        </authorList>
    </citation>
    <scope>NUCLEOTIDE SEQUENCE [LARGE SCALE GENOMIC DNA]</scope>
    <source>
        <strain evidence="2">JCM 17214</strain>
    </source>
</reference>